<protein>
    <recommendedName>
        <fullName evidence="9">MARVEL domain-containing protein</fullName>
    </recommendedName>
</protein>
<organism evidence="10 11">
    <name type="scientific">Mesocestoides corti</name>
    <name type="common">Flatworm</name>
    <dbReference type="NCBI Taxonomy" id="53468"/>
    <lineage>
        <taxon>Eukaryota</taxon>
        <taxon>Metazoa</taxon>
        <taxon>Spiralia</taxon>
        <taxon>Lophotrochozoa</taxon>
        <taxon>Platyhelminthes</taxon>
        <taxon>Cestoda</taxon>
        <taxon>Eucestoda</taxon>
        <taxon>Cyclophyllidea</taxon>
        <taxon>Mesocestoididae</taxon>
        <taxon>Mesocestoides</taxon>
    </lineage>
</organism>
<gene>
    <name evidence="10" type="ORF">MCOS_LOCUS6293</name>
</gene>
<name>A0A0R3UGE6_MESCO</name>
<feature type="transmembrane region" description="Helical" evidence="8">
    <location>
        <begin position="127"/>
        <end position="150"/>
    </location>
</feature>
<evidence type="ECO:0000256" key="6">
    <source>
        <dbReference type="ARBA" id="ARBA00023180"/>
    </source>
</evidence>
<dbReference type="OrthoDB" id="10006326at2759"/>
<feature type="transmembrane region" description="Helical" evidence="8">
    <location>
        <begin position="35"/>
        <end position="55"/>
    </location>
</feature>
<sequence>MKVSSAAQFYVFIGEVALYTIFVERYESIVIFRKADFGLSAFIVLLWFVASAVWARGVDQLKRYTSEEAIKEEICKNFNCTVVAPQGYAGLNISLQLWSRLTSLEKCNPVCDPKSPLYGNFSSAAQFYVFIGVVAFLYCIGVLALYTIFVERYESVVIFRKADFGLSAFIVLLWFVASAVWARGVDQLKRYTSEEAIKEEICKNFNCTVVAPQGYAGLNISLVFGFSNVALWAAALWFLWKETPWFRGESDPMRDAVLPPVDGAPL</sequence>
<keyword evidence="5 7" id="KW-0472">Membrane</keyword>
<reference evidence="10 11" key="1">
    <citation type="submission" date="2018-10" db="EMBL/GenBank/DDBJ databases">
        <authorList>
            <consortium name="Pathogen Informatics"/>
        </authorList>
    </citation>
    <scope>NUCLEOTIDE SEQUENCE [LARGE SCALE GENOMIC DNA]</scope>
</reference>
<dbReference type="GO" id="GO:0030672">
    <property type="term" value="C:synaptic vesicle membrane"/>
    <property type="evidence" value="ECO:0007669"/>
    <property type="project" value="TreeGrafter"/>
</dbReference>
<keyword evidence="3 7" id="KW-0812">Transmembrane</keyword>
<evidence type="ECO:0000256" key="5">
    <source>
        <dbReference type="ARBA" id="ARBA00023136"/>
    </source>
</evidence>
<dbReference type="Proteomes" id="UP000267029">
    <property type="component" value="Unassembled WGS sequence"/>
</dbReference>
<dbReference type="STRING" id="53468.A0A0R3UGE6"/>
<evidence type="ECO:0000256" key="2">
    <source>
        <dbReference type="ARBA" id="ARBA00006476"/>
    </source>
</evidence>
<dbReference type="Pfam" id="PF01284">
    <property type="entry name" value="MARVEL"/>
    <property type="match status" value="1"/>
</dbReference>
<evidence type="ECO:0000256" key="7">
    <source>
        <dbReference type="PROSITE-ProRule" id="PRU00581"/>
    </source>
</evidence>
<dbReference type="InterPro" id="IPR001285">
    <property type="entry name" value="Synaptophysin/porin"/>
</dbReference>
<feature type="transmembrane region" description="Helical" evidence="8">
    <location>
        <begin position="220"/>
        <end position="240"/>
    </location>
</feature>
<feature type="domain" description="MARVEL" evidence="9">
    <location>
        <begin position="78"/>
        <end position="244"/>
    </location>
</feature>
<comment type="similarity">
    <text evidence="2">Belongs to the synaptophysin/synaptobrevin family.</text>
</comment>
<accession>A0A0R3UGE6</accession>
<keyword evidence="11" id="KW-1185">Reference proteome</keyword>
<dbReference type="InterPro" id="IPR008253">
    <property type="entry name" value="Marvel"/>
</dbReference>
<dbReference type="PANTHER" id="PTHR10306:SF17">
    <property type="entry name" value="MARVEL DOMAIN-CONTAINING PROTEIN"/>
    <property type="match status" value="1"/>
</dbReference>
<keyword evidence="4 8" id="KW-1133">Transmembrane helix</keyword>
<keyword evidence="6" id="KW-0325">Glycoprotein</keyword>
<comment type="subcellular location">
    <subcellularLocation>
        <location evidence="1">Membrane</location>
        <topology evidence="1">Multi-pass membrane protein</topology>
    </subcellularLocation>
</comment>
<evidence type="ECO:0000313" key="11">
    <source>
        <dbReference type="Proteomes" id="UP000267029"/>
    </source>
</evidence>
<evidence type="ECO:0000313" key="10">
    <source>
        <dbReference type="EMBL" id="VDD80290.1"/>
    </source>
</evidence>
<evidence type="ECO:0000259" key="9">
    <source>
        <dbReference type="PROSITE" id="PS51225"/>
    </source>
</evidence>
<feature type="transmembrane region" description="Helical" evidence="8">
    <location>
        <begin position="162"/>
        <end position="182"/>
    </location>
</feature>
<evidence type="ECO:0000256" key="1">
    <source>
        <dbReference type="ARBA" id="ARBA00004141"/>
    </source>
</evidence>
<feature type="transmembrane region" description="Helical" evidence="8">
    <location>
        <begin position="6"/>
        <end position="23"/>
    </location>
</feature>
<proteinExistence type="inferred from homology"/>
<dbReference type="AlphaFoldDB" id="A0A0R3UGE6"/>
<dbReference type="PANTHER" id="PTHR10306">
    <property type="entry name" value="SYNAPTOPHYSIN"/>
    <property type="match status" value="1"/>
</dbReference>
<dbReference type="PRINTS" id="PR00220">
    <property type="entry name" value="SYNAPTOPHYSN"/>
</dbReference>
<dbReference type="EMBL" id="UXSR01005249">
    <property type="protein sequence ID" value="VDD80290.1"/>
    <property type="molecule type" value="Genomic_DNA"/>
</dbReference>
<evidence type="ECO:0000256" key="8">
    <source>
        <dbReference type="SAM" id="Phobius"/>
    </source>
</evidence>
<evidence type="ECO:0000256" key="3">
    <source>
        <dbReference type="ARBA" id="ARBA00022692"/>
    </source>
</evidence>
<dbReference type="PROSITE" id="PS51225">
    <property type="entry name" value="MARVEL"/>
    <property type="match status" value="1"/>
</dbReference>
<evidence type="ECO:0000256" key="4">
    <source>
        <dbReference type="ARBA" id="ARBA00022989"/>
    </source>
</evidence>